<evidence type="ECO:0000256" key="15">
    <source>
        <dbReference type="ARBA" id="ARBA00048266"/>
    </source>
</evidence>
<keyword evidence="4 20" id="KW-0285">Flavoprotein</keyword>
<keyword evidence="6" id="KW-0507">mRNA processing</keyword>
<feature type="region of interest" description="Disordered" evidence="21">
    <location>
        <begin position="1"/>
        <end position="117"/>
    </location>
</feature>
<dbReference type="GO" id="GO:0003723">
    <property type="term" value="F:RNA binding"/>
    <property type="evidence" value="ECO:0007669"/>
    <property type="project" value="TreeGrafter"/>
</dbReference>
<dbReference type="InterPro" id="IPR018517">
    <property type="entry name" value="tRNA_hU_synthase_CS"/>
</dbReference>
<dbReference type="PANTHER" id="PTHR45846:SF1">
    <property type="entry name" value="TRNA-DIHYDROURIDINE(47) SYNTHASE [NAD(P)(+)]-LIKE"/>
    <property type="match status" value="1"/>
</dbReference>
<name>A0AAD5XSZ3_9FUNG</name>
<keyword evidence="9" id="KW-0677">Repeat</keyword>
<evidence type="ECO:0000256" key="19">
    <source>
        <dbReference type="PROSITE-ProRule" id="PRU00723"/>
    </source>
</evidence>
<evidence type="ECO:0000256" key="18">
    <source>
        <dbReference type="ARBA" id="ARBA00049513"/>
    </source>
</evidence>
<comment type="catalytic activity">
    <reaction evidence="18">
        <text>5,6-dihydrouridine(47) in tRNA + NADP(+) = uridine(47) in tRNA + NADPH + H(+)</text>
        <dbReference type="Rhea" id="RHEA:53360"/>
        <dbReference type="Rhea" id="RHEA-COMP:13539"/>
        <dbReference type="Rhea" id="RHEA-COMP:13540"/>
        <dbReference type="ChEBI" id="CHEBI:15378"/>
        <dbReference type="ChEBI" id="CHEBI:57783"/>
        <dbReference type="ChEBI" id="CHEBI:58349"/>
        <dbReference type="ChEBI" id="CHEBI:65315"/>
        <dbReference type="ChEBI" id="CHEBI:74443"/>
        <dbReference type="EC" id="1.3.1.89"/>
    </reaction>
    <physiologicalReaction direction="right-to-left" evidence="18">
        <dbReference type="Rhea" id="RHEA:53362"/>
    </physiologicalReaction>
</comment>
<evidence type="ECO:0000256" key="11">
    <source>
        <dbReference type="ARBA" id="ARBA00022833"/>
    </source>
</evidence>
<dbReference type="Pfam" id="PF01207">
    <property type="entry name" value="Dus"/>
    <property type="match status" value="1"/>
</dbReference>
<dbReference type="GO" id="GO:0050660">
    <property type="term" value="F:flavin adenine dinucleotide binding"/>
    <property type="evidence" value="ECO:0007669"/>
    <property type="project" value="UniProtKB-UniRule"/>
</dbReference>
<protein>
    <recommendedName>
        <fullName evidence="3 20">tRNA-dihydrouridine(47) synthase [NAD(P)(+)]</fullName>
        <ecNumber evidence="2 20">1.3.1.89</ecNumber>
    </recommendedName>
    <alternativeName>
        <fullName evidence="20">tRNA-dihydrouridine synthase 3</fullName>
    </alternativeName>
</protein>
<keyword evidence="10 19" id="KW-0863">Zinc-finger</keyword>
<sequence>MADATDVPAHIPAETESAGTAVVEHQQASSTVSLDHPVPSSHPPGTARIKTQFLVSRPHKRPITAEQDPATADAEFEESHESKRARVHNDGAPAAADAGARKSRAPKRGGQNKNRARTRAQDEINLCSGIAVSGTCSHGDGCRFSHDVAAYLAAKEPDLGATCPVFELFGRCRFGIKCRFAGAHTAADGSQIVDAIKVAEAGEYGPFLNSYTRDWQKIVRSRNLPTPKSDLYFKWLEVAKARRVELHDGVYKAATIKQTDVQTPAATIENETGMPAAAAKIEPPISDQPAVVAADDEAKSLNSDKAAAAAAAIKKTEEKKQKAAARQKILDELPHDPATLRFRCDEKPRLNFRGKTYLAPLTTVGNLPFRRICKDYGVDITCGEMAMCTTLLQGQQSEWALTRRHASEDIFGVQIAGANVRSVLTTCELINTMKLNVDFVDLNLGCPVDAICQKGSGAALLDGGGSKLFDICAGATYVLEHIPFTVKIRMGVHTAKPIAEKLVPRFAEAGVSMVSLHGRSKEQRYTKYANWDYIYGIGKNLRDANSNMTFFGNGDVLSHDDYWRHLDTAAVDGCMIGRGALIKPWIFNEIKERRVWDISSSERFDMLKKFANYGLEYWGSDTQGVHTTRRFLLEMQSFTHRYIPVGLLEVLPQKMNERPPPFVGRDELETLMASPDSEDWVKITERILGKTPESFKFVPKHKSNSYDTQEYQG</sequence>
<dbReference type="GO" id="GO:0008270">
    <property type="term" value="F:zinc ion binding"/>
    <property type="evidence" value="ECO:0007669"/>
    <property type="project" value="UniProtKB-KW"/>
</dbReference>
<dbReference type="PANTHER" id="PTHR45846">
    <property type="entry name" value="TRNA-DIHYDROURIDINE(47) SYNTHASE [NAD(P)(+)]-LIKE"/>
    <property type="match status" value="1"/>
</dbReference>
<evidence type="ECO:0000256" key="6">
    <source>
        <dbReference type="ARBA" id="ARBA00022664"/>
    </source>
</evidence>
<dbReference type="InterPro" id="IPR035587">
    <property type="entry name" value="DUS-like_FMN-bd"/>
</dbReference>
<dbReference type="Pfam" id="PF25585">
    <property type="entry name" value="zf-CCCH_DUS3L"/>
    <property type="match status" value="2"/>
</dbReference>
<dbReference type="CDD" id="cd02801">
    <property type="entry name" value="DUS_like_FMN"/>
    <property type="match status" value="1"/>
</dbReference>
<comment type="catalytic activity">
    <reaction evidence="15">
        <text>5,6-dihydrouridine(47) in tRNA + NAD(+) = uridine(47) in tRNA + NADH + H(+)</text>
        <dbReference type="Rhea" id="RHEA:53364"/>
        <dbReference type="Rhea" id="RHEA-COMP:13539"/>
        <dbReference type="Rhea" id="RHEA-COMP:13540"/>
        <dbReference type="ChEBI" id="CHEBI:15378"/>
        <dbReference type="ChEBI" id="CHEBI:57540"/>
        <dbReference type="ChEBI" id="CHEBI:57945"/>
        <dbReference type="ChEBI" id="CHEBI:65315"/>
        <dbReference type="ChEBI" id="CHEBI:74443"/>
        <dbReference type="EC" id="1.3.1.89"/>
    </reaction>
    <physiologicalReaction direction="right-to-left" evidence="15">
        <dbReference type="Rhea" id="RHEA:53366"/>
    </physiologicalReaction>
</comment>
<keyword evidence="5 20" id="KW-0288">FMN</keyword>
<evidence type="ECO:0000313" key="23">
    <source>
        <dbReference type="EMBL" id="KAJ3181730.1"/>
    </source>
</evidence>
<evidence type="ECO:0000259" key="22">
    <source>
        <dbReference type="PROSITE" id="PS50103"/>
    </source>
</evidence>
<dbReference type="SUPFAM" id="SSF51395">
    <property type="entry name" value="FMN-linked oxidoreductases"/>
    <property type="match status" value="1"/>
</dbReference>
<dbReference type="Gene3D" id="3.20.20.70">
    <property type="entry name" value="Aldolase class I"/>
    <property type="match status" value="1"/>
</dbReference>
<dbReference type="InterPro" id="IPR036855">
    <property type="entry name" value="Znf_CCCH_sf"/>
</dbReference>
<feature type="domain" description="C3H1-type" evidence="22">
    <location>
        <begin position="126"/>
        <end position="149"/>
    </location>
</feature>
<evidence type="ECO:0000313" key="24">
    <source>
        <dbReference type="Proteomes" id="UP001212152"/>
    </source>
</evidence>
<evidence type="ECO:0000256" key="13">
    <source>
        <dbReference type="ARBA" id="ARBA00023002"/>
    </source>
</evidence>
<keyword evidence="14 20" id="KW-0520">NAD</keyword>
<evidence type="ECO:0000256" key="14">
    <source>
        <dbReference type="ARBA" id="ARBA00023027"/>
    </source>
</evidence>
<evidence type="ECO:0000256" key="3">
    <source>
        <dbReference type="ARBA" id="ARBA00022143"/>
    </source>
</evidence>
<feature type="domain" description="C3H1-type" evidence="22">
    <location>
        <begin position="162"/>
        <end position="187"/>
    </location>
</feature>
<dbReference type="PROSITE" id="PS01136">
    <property type="entry name" value="UPF0034"/>
    <property type="match status" value="1"/>
</dbReference>
<evidence type="ECO:0000256" key="1">
    <source>
        <dbReference type="ARBA" id="ARBA00001917"/>
    </source>
</evidence>
<dbReference type="EMBL" id="JADGJQ010000011">
    <property type="protein sequence ID" value="KAJ3181730.1"/>
    <property type="molecule type" value="Genomic_DNA"/>
</dbReference>
<evidence type="ECO:0000256" key="12">
    <source>
        <dbReference type="ARBA" id="ARBA00022857"/>
    </source>
</evidence>
<dbReference type="Gene3D" id="4.10.1000.10">
    <property type="entry name" value="Zinc finger, CCCH-type"/>
    <property type="match status" value="1"/>
</dbReference>
<organism evidence="23 24">
    <name type="scientific">Geranomyces variabilis</name>
    <dbReference type="NCBI Taxonomy" id="109894"/>
    <lineage>
        <taxon>Eukaryota</taxon>
        <taxon>Fungi</taxon>
        <taxon>Fungi incertae sedis</taxon>
        <taxon>Chytridiomycota</taxon>
        <taxon>Chytridiomycota incertae sedis</taxon>
        <taxon>Chytridiomycetes</taxon>
        <taxon>Spizellomycetales</taxon>
        <taxon>Powellomycetaceae</taxon>
        <taxon>Geranomyces</taxon>
    </lineage>
</organism>
<comment type="similarity">
    <text evidence="20">Belongs to the dus family. Dus3 subfamily.</text>
</comment>
<comment type="caution">
    <text evidence="23">The sequence shown here is derived from an EMBL/GenBank/DDBJ whole genome shotgun (WGS) entry which is preliminary data.</text>
</comment>
<dbReference type="SUPFAM" id="SSF90229">
    <property type="entry name" value="CCCH zinc finger"/>
    <property type="match status" value="1"/>
</dbReference>
<dbReference type="FunFam" id="3.20.20.70:FF:000067">
    <property type="entry name" value="tRNA-dihydrouridine(47) synthase [NAD(P)(+)]"/>
    <property type="match status" value="1"/>
</dbReference>
<keyword evidence="24" id="KW-1185">Reference proteome</keyword>
<keyword evidence="7 20" id="KW-0819">tRNA processing</keyword>
<evidence type="ECO:0000256" key="7">
    <source>
        <dbReference type="ARBA" id="ARBA00022694"/>
    </source>
</evidence>
<evidence type="ECO:0000256" key="8">
    <source>
        <dbReference type="ARBA" id="ARBA00022723"/>
    </source>
</evidence>
<feature type="zinc finger region" description="C3H1-type" evidence="19">
    <location>
        <begin position="126"/>
        <end position="149"/>
    </location>
</feature>
<comment type="cofactor">
    <cofactor evidence="1 20">
        <name>FMN</name>
        <dbReference type="ChEBI" id="CHEBI:58210"/>
    </cofactor>
</comment>
<comment type="function">
    <text evidence="20">Catalyzes the synthesis of dihydrouridine, a modified base found in the D-loop of most tRNAs. Specifically modifies U47 in cytoplasmic tRNAs.</text>
</comment>
<evidence type="ECO:0000256" key="9">
    <source>
        <dbReference type="ARBA" id="ARBA00022737"/>
    </source>
</evidence>
<dbReference type="GO" id="GO:0006397">
    <property type="term" value="P:mRNA processing"/>
    <property type="evidence" value="ECO:0007669"/>
    <property type="project" value="UniProtKB-KW"/>
</dbReference>
<evidence type="ECO:0000256" key="2">
    <source>
        <dbReference type="ARBA" id="ARBA00012376"/>
    </source>
</evidence>
<evidence type="ECO:0000256" key="16">
    <source>
        <dbReference type="ARBA" id="ARBA00048342"/>
    </source>
</evidence>
<dbReference type="AlphaFoldDB" id="A0AAD5XSZ3"/>
<evidence type="ECO:0000256" key="10">
    <source>
        <dbReference type="ARBA" id="ARBA00022771"/>
    </source>
</evidence>
<comment type="catalytic activity">
    <reaction evidence="17">
        <text>a 5,6-dihydrouridine in mRNA + NADP(+) = a uridine in mRNA + NADPH + H(+)</text>
        <dbReference type="Rhea" id="RHEA:69855"/>
        <dbReference type="Rhea" id="RHEA-COMP:14658"/>
        <dbReference type="Rhea" id="RHEA-COMP:17789"/>
        <dbReference type="ChEBI" id="CHEBI:15378"/>
        <dbReference type="ChEBI" id="CHEBI:57783"/>
        <dbReference type="ChEBI" id="CHEBI:58349"/>
        <dbReference type="ChEBI" id="CHEBI:65315"/>
        <dbReference type="ChEBI" id="CHEBI:74443"/>
    </reaction>
    <physiologicalReaction direction="right-to-left" evidence="17">
        <dbReference type="Rhea" id="RHEA:69857"/>
    </physiologicalReaction>
</comment>
<evidence type="ECO:0000256" key="20">
    <source>
        <dbReference type="RuleBase" id="RU291113"/>
    </source>
</evidence>
<gene>
    <name evidence="23" type="primary">DUS3L</name>
    <name evidence="23" type="ORF">HDU87_000748</name>
</gene>
<dbReference type="GO" id="GO:0102265">
    <property type="term" value="F:tRNA-dihydrouridine47 synthase activity"/>
    <property type="evidence" value="ECO:0007669"/>
    <property type="project" value="UniProtKB-EC"/>
</dbReference>
<feature type="compositionally biased region" description="Basic and acidic residues" evidence="21">
    <location>
        <begin position="77"/>
        <end position="89"/>
    </location>
</feature>
<keyword evidence="11 19" id="KW-0862">Zinc</keyword>
<accession>A0AAD5XSZ3</accession>
<keyword evidence="12 20" id="KW-0521">NADP</keyword>
<comment type="catalytic activity">
    <reaction evidence="16">
        <text>a 5,6-dihydrouridine in mRNA + NAD(+) = a uridine in mRNA + NADH + H(+)</text>
        <dbReference type="Rhea" id="RHEA:69851"/>
        <dbReference type="Rhea" id="RHEA-COMP:14658"/>
        <dbReference type="Rhea" id="RHEA-COMP:17789"/>
        <dbReference type="ChEBI" id="CHEBI:15378"/>
        <dbReference type="ChEBI" id="CHEBI:57540"/>
        <dbReference type="ChEBI" id="CHEBI:57945"/>
        <dbReference type="ChEBI" id="CHEBI:65315"/>
        <dbReference type="ChEBI" id="CHEBI:74443"/>
    </reaction>
    <physiologicalReaction direction="right-to-left" evidence="16">
        <dbReference type="Rhea" id="RHEA:69853"/>
    </physiologicalReaction>
</comment>
<dbReference type="EC" id="1.3.1.89" evidence="2 20"/>
<dbReference type="InterPro" id="IPR013785">
    <property type="entry name" value="Aldolase_TIM"/>
</dbReference>
<keyword evidence="8 19" id="KW-0479">Metal-binding</keyword>
<evidence type="ECO:0000256" key="17">
    <source>
        <dbReference type="ARBA" id="ARBA00049447"/>
    </source>
</evidence>
<evidence type="ECO:0000256" key="4">
    <source>
        <dbReference type="ARBA" id="ARBA00022630"/>
    </source>
</evidence>
<evidence type="ECO:0000256" key="21">
    <source>
        <dbReference type="SAM" id="MobiDB-lite"/>
    </source>
</evidence>
<dbReference type="InterPro" id="IPR000571">
    <property type="entry name" value="Znf_CCCH"/>
</dbReference>
<dbReference type="PROSITE" id="PS50103">
    <property type="entry name" value="ZF_C3H1"/>
    <property type="match status" value="2"/>
</dbReference>
<reference evidence="23" key="1">
    <citation type="submission" date="2020-05" db="EMBL/GenBank/DDBJ databases">
        <title>Phylogenomic resolution of chytrid fungi.</title>
        <authorList>
            <person name="Stajich J.E."/>
            <person name="Amses K."/>
            <person name="Simmons R."/>
            <person name="Seto K."/>
            <person name="Myers J."/>
            <person name="Bonds A."/>
            <person name="Quandt C.A."/>
            <person name="Barry K."/>
            <person name="Liu P."/>
            <person name="Grigoriev I."/>
            <person name="Longcore J.E."/>
            <person name="James T.Y."/>
        </authorList>
    </citation>
    <scope>NUCLEOTIDE SEQUENCE</scope>
    <source>
        <strain evidence="23">JEL0379</strain>
    </source>
</reference>
<feature type="zinc finger region" description="C3H1-type" evidence="19">
    <location>
        <begin position="162"/>
        <end position="187"/>
    </location>
</feature>
<proteinExistence type="inferred from homology"/>
<keyword evidence="13 20" id="KW-0560">Oxidoreductase</keyword>
<evidence type="ECO:0000256" key="5">
    <source>
        <dbReference type="ARBA" id="ARBA00022643"/>
    </source>
</evidence>
<dbReference type="Proteomes" id="UP001212152">
    <property type="component" value="Unassembled WGS sequence"/>
</dbReference>